<dbReference type="CDD" id="cd00610">
    <property type="entry name" value="OAT_like"/>
    <property type="match status" value="1"/>
</dbReference>
<dbReference type="Pfam" id="PF00202">
    <property type="entry name" value="Aminotran_3"/>
    <property type="match status" value="1"/>
</dbReference>
<dbReference type="GO" id="GO:0009102">
    <property type="term" value="P:biotin biosynthetic process"/>
    <property type="evidence" value="ECO:0007669"/>
    <property type="project" value="UniProtKB-UniRule"/>
</dbReference>
<dbReference type="GO" id="GO:0004015">
    <property type="term" value="F:adenosylmethionine-8-amino-7-oxononanoate transaminase activity"/>
    <property type="evidence" value="ECO:0007669"/>
    <property type="project" value="UniProtKB-UniRule"/>
</dbReference>
<dbReference type="InterPro" id="IPR015424">
    <property type="entry name" value="PyrdxlP-dep_Trfase"/>
</dbReference>
<evidence type="ECO:0000256" key="8">
    <source>
        <dbReference type="ARBA" id="ARBA00048449"/>
    </source>
</evidence>
<dbReference type="NCBIfam" id="NF005940">
    <property type="entry name" value="PRK07986.1"/>
    <property type="match status" value="1"/>
</dbReference>
<keyword evidence="9" id="KW-0963">Cytoplasm</keyword>
<dbReference type="InterPro" id="IPR049704">
    <property type="entry name" value="Aminotrans_3_PPA_site"/>
</dbReference>
<dbReference type="NCBIfam" id="TIGR00508">
    <property type="entry name" value="bioA"/>
    <property type="match status" value="1"/>
</dbReference>
<keyword evidence="7 9" id="KW-0663">Pyridoxal phosphate</keyword>
<dbReference type="EC" id="2.6.1.62" evidence="9"/>
<comment type="subcellular location">
    <subcellularLocation>
        <location evidence="9">Cytoplasm</location>
    </subcellularLocation>
</comment>
<sequence>MNPENSNPSGGQFSLPQLERIDQQHIWHPYSQVAEEGGPALPIVERAEGVHLEFASGERVIDGMSSWWCMLHGYNHPVLNQAAKDQIDKMAHVMFGGLSHQPAIELAQLLVELTPDGLDTVFFADSGSVSVEVAIKMALQYWHSQGRPEKQRLLTIKNGYHGDTFGAMATCDPVNGMHHLFSGNLPKHHFLEAPPAGLDTAPCPDYLAQVRTFIESHHHEIAAFILEPIVQGAGGMRFYSPAYLKAFKTLCEEFDVLLIADEIATGFGRTGKLFACEHAGISPDILCLGKALSGGYMTLAATLCTANVANGICQGEAGVFMHGPTFMANPLACATALASTRLLIGQDWQSKIRFIEEQLQLGLAPLKDAPGVADVRVMGAIGVVEMKEAVDKESLQKALIGRGVWLRPFGKLVYTMPPFISSENDLRALCKAMVETLSEV</sequence>
<name>A0A7X0JXX6_9GAMM</name>
<dbReference type="RefSeq" id="WP_166843266.1">
    <property type="nucleotide sequence ID" value="NZ_JAAONY010000004.1"/>
</dbReference>
<evidence type="ECO:0000256" key="5">
    <source>
        <dbReference type="ARBA" id="ARBA00022691"/>
    </source>
</evidence>
<dbReference type="PANTHER" id="PTHR42684">
    <property type="entry name" value="ADENOSYLMETHIONINE-8-AMINO-7-OXONONANOATE AMINOTRANSFERASE"/>
    <property type="match status" value="1"/>
</dbReference>
<feature type="binding site" evidence="9">
    <location>
        <position position="67"/>
    </location>
    <ligand>
        <name>substrate</name>
    </ligand>
</feature>
<protein>
    <recommendedName>
        <fullName evidence="9">Adenosylmethionine-8-amino-7-oxononanoate aminotransferase</fullName>
        <ecNumber evidence="9">2.6.1.62</ecNumber>
    </recommendedName>
    <alternativeName>
        <fullName evidence="9">7,8-diamino-pelargonic acid aminotransferase</fullName>
        <shortName evidence="9">DAPA AT</shortName>
        <shortName evidence="9">DAPA aminotransferase</shortName>
    </alternativeName>
    <alternativeName>
        <fullName evidence="9">7,8-diaminononanoate synthase</fullName>
        <shortName evidence="9">DANS</shortName>
    </alternativeName>
    <alternativeName>
        <fullName evidence="9">Diaminopelargonic acid synthase</fullName>
    </alternativeName>
</protein>
<reference evidence="10 11" key="1">
    <citation type="submission" date="2020-08" db="EMBL/GenBank/DDBJ databases">
        <title>Genomic Encyclopedia of Type Strains, Phase IV (KMG-IV): sequencing the most valuable type-strain genomes for metagenomic binning, comparative biology and taxonomic classification.</title>
        <authorList>
            <person name="Goeker M."/>
        </authorList>
    </citation>
    <scope>NUCLEOTIDE SEQUENCE [LARGE SCALE GENOMIC DNA]</scope>
    <source>
        <strain evidence="10 11">DSM 22368</strain>
    </source>
</reference>
<dbReference type="Gene3D" id="3.40.640.10">
    <property type="entry name" value="Type I PLP-dependent aspartate aminotransferase-like (Major domain)"/>
    <property type="match status" value="1"/>
</dbReference>
<comment type="caution">
    <text evidence="10">The sequence shown here is derived from an EMBL/GenBank/DDBJ whole genome shotgun (WGS) entry which is preliminary data.</text>
</comment>
<comment type="catalytic activity">
    <reaction evidence="8 9">
        <text>(8S)-8-amino-7-oxononanoate + S-adenosyl-L-methionine = S-adenosyl-4-methylsulfanyl-2-oxobutanoate + (7R,8S)-7,8-diammoniononanoate</text>
        <dbReference type="Rhea" id="RHEA:16861"/>
        <dbReference type="ChEBI" id="CHEBI:16490"/>
        <dbReference type="ChEBI" id="CHEBI:59789"/>
        <dbReference type="ChEBI" id="CHEBI:149468"/>
        <dbReference type="ChEBI" id="CHEBI:149469"/>
        <dbReference type="EC" id="2.6.1.62"/>
    </reaction>
</comment>
<evidence type="ECO:0000256" key="9">
    <source>
        <dbReference type="HAMAP-Rule" id="MF_00834"/>
    </source>
</evidence>
<dbReference type="FunFam" id="3.40.640.10:FF:000041">
    <property type="entry name" value="Adenosylmethionine-8-amino-7-oxononanoate aminotransferase"/>
    <property type="match status" value="1"/>
</dbReference>
<dbReference type="GO" id="GO:0005737">
    <property type="term" value="C:cytoplasm"/>
    <property type="evidence" value="ECO:0007669"/>
    <property type="project" value="UniProtKB-SubCell"/>
</dbReference>
<evidence type="ECO:0000256" key="3">
    <source>
        <dbReference type="ARBA" id="ARBA00022576"/>
    </source>
</evidence>
<dbReference type="InParanoid" id="A0A7X0JXX6"/>
<dbReference type="InterPro" id="IPR015421">
    <property type="entry name" value="PyrdxlP-dep_Trfase_major"/>
</dbReference>
<accession>A0A7X0JXX6</accession>
<dbReference type="GO" id="GO:0030170">
    <property type="term" value="F:pyridoxal phosphate binding"/>
    <property type="evidence" value="ECO:0007669"/>
    <property type="project" value="UniProtKB-UniRule"/>
</dbReference>
<evidence type="ECO:0000256" key="1">
    <source>
        <dbReference type="ARBA" id="ARBA00001933"/>
    </source>
</evidence>
<evidence type="ECO:0000256" key="2">
    <source>
        <dbReference type="ARBA" id="ARBA00005063"/>
    </source>
</evidence>
<feature type="binding site" evidence="9">
    <location>
        <position position="290"/>
    </location>
    <ligand>
        <name>substrate</name>
    </ligand>
</feature>
<evidence type="ECO:0000256" key="7">
    <source>
        <dbReference type="ARBA" id="ARBA00022898"/>
    </source>
</evidence>
<dbReference type="InterPro" id="IPR015422">
    <property type="entry name" value="PyrdxlP-dep_Trfase_small"/>
</dbReference>
<dbReference type="SUPFAM" id="SSF53383">
    <property type="entry name" value="PLP-dependent transferases"/>
    <property type="match status" value="1"/>
</dbReference>
<evidence type="ECO:0000313" key="10">
    <source>
        <dbReference type="EMBL" id="MBB6523733.1"/>
    </source>
</evidence>
<dbReference type="Gene3D" id="3.90.1150.10">
    <property type="entry name" value="Aspartate Aminotransferase, domain 1"/>
    <property type="match status" value="1"/>
</dbReference>
<dbReference type="UniPathway" id="UPA00078">
    <property type="reaction ID" value="UER00160"/>
</dbReference>
<feature type="binding site" evidence="9">
    <location>
        <begin position="324"/>
        <end position="325"/>
    </location>
    <ligand>
        <name>pyridoxal 5'-phosphate</name>
        <dbReference type="ChEBI" id="CHEBI:597326"/>
    </ligand>
</feature>
<dbReference type="FunCoup" id="A0A7X0JXX6">
    <property type="interactions" value="237"/>
</dbReference>
<comment type="cofactor">
    <cofactor evidence="1 9">
        <name>pyridoxal 5'-phosphate</name>
        <dbReference type="ChEBI" id="CHEBI:597326"/>
    </cofactor>
</comment>
<dbReference type="NCBIfam" id="NF004624">
    <property type="entry name" value="PRK05964.1"/>
    <property type="match status" value="1"/>
</dbReference>
<keyword evidence="11" id="KW-1185">Reference proteome</keyword>
<comment type="pathway">
    <text evidence="2 9">Cofactor biosynthesis; biotin biosynthesis; 7,8-diaminononanoate from 8-amino-7-oxononanoate (SAM route): step 1/1.</text>
</comment>
<gene>
    <name evidence="9" type="primary">bioA</name>
    <name evidence="10" type="ORF">HNR48_004047</name>
</gene>
<keyword evidence="6 9" id="KW-0093">Biotin biosynthesis</keyword>
<keyword evidence="4 9" id="KW-0808">Transferase</keyword>
<dbReference type="InterPro" id="IPR005815">
    <property type="entry name" value="BioA"/>
</dbReference>
<feature type="binding site" evidence="9">
    <location>
        <position position="261"/>
    </location>
    <ligand>
        <name>pyridoxal 5'-phosphate</name>
        <dbReference type="ChEBI" id="CHEBI:597326"/>
    </ligand>
</feature>
<comment type="similarity">
    <text evidence="9">Belongs to the class-III pyridoxal-phosphate-dependent aminotransferase family. BioA subfamily.</text>
</comment>
<evidence type="ECO:0000256" key="4">
    <source>
        <dbReference type="ARBA" id="ARBA00022679"/>
    </source>
</evidence>
<keyword evidence="5 9" id="KW-0949">S-adenosyl-L-methionine</keyword>
<keyword evidence="3 9" id="KW-0032">Aminotransferase</keyword>
<feature type="binding site" evidence="9">
    <location>
        <position position="323"/>
    </location>
    <ligand>
        <name>substrate</name>
    </ligand>
</feature>
<comment type="subunit">
    <text evidence="9">Homodimer.</text>
</comment>
<dbReference type="InterPro" id="IPR005814">
    <property type="entry name" value="Aminotrans_3"/>
</dbReference>
<proteinExistence type="inferred from homology"/>
<feature type="binding site" evidence="9">
    <location>
        <begin position="127"/>
        <end position="128"/>
    </location>
    <ligand>
        <name>pyridoxal 5'-phosphate</name>
        <dbReference type="ChEBI" id="CHEBI:597326"/>
    </ligand>
</feature>
<evidence type="ECO:0000256" key="6">
    <source>
        <dbReference type="ARBA" id="ARBA00022756"/>
    </source>
</evidence>
<comment type="function">
    <text evidence="9">Catalyzes the transfer of the alpha-amino group from S-adenosyl-L-methionine (SAM) to 7-keto-8-aminopelargonic acid (KAPA) to form 7,8-diaminopelargonic acid (DAPA). It is the only aminotransferase known to utilize SAM as an amino donor.</text>
</comment>
<feature type="site" description="Participates in the substrate recognition with KAPA and in a stacking interaction with the adenine ring of SAM" evidence="9">
    <location>
        <position position="30"/>
    </location>
</feature>
<evidence type="ECO:0000313" key="11">
    <source>
        <dbReference type="Proteomes" id="UP000528457"/>
    </source>
</evidence>
<feature type="binding site" evidence="9">
    <location>
        <position position="407"/>
    </location>
    <ligand>
        <name>substrate</name>
    </ligand>
</feature>
<dbReference type="HAMAP" id="MF_00834">
    <property type="entry name" value="BioA"/>
    <property type="match status" value="1"/>
</dbReference>
<dbReference type="AlphaFoldDB" id="A0A7X0JXX6"/>
<dbReference type="Proteomes" id="UP000528457">
    <property type="component" value="Unassembled WGS sequence"/>
</dbReference>
<dbReference type="PROSITE" id="PS00600">
    <property type="entry name" value="AA_TRANSFER_CLASS_3"/>
    <property type="match status" value="1"/>
</dbReference>
<feature type="modified residue" description="N6-(pyridoxal phosphate)lysine" evidence="9">
    <location>
        <position position="290"/>
    </location>
</feature>
<organism evidence="10 11">
    <name type="scientific">Pseudoteredinibacter isoporae</name>
    <dbReference type="NCBI Taxonomy" id="570281"/>
    <lineage>
        <taxon>Bacteria</taxon>
        <taxon>Pseudomonadati</taxon>
        <taxon>Pseudomonadota</taxon>
        <taxon>Gammaproteobacteria</taxon>
        <taxon>Cellvibrionales</taxon>
        <taxon>Cellvibrionaceae</taxon>
        <taxon>Pseudoteredinibacter</taxon>
    </lineage>
</organism>
<dbReference type="PANTHER" id="PTHR42684:SF17">
    <property type="entry name" value="ADENOSYLMETHIONINE-8-AMINO-7-OXONONANOATE AMINOTRANSFERASE"/>
    <property type="match status" value="1"/>
</dbReference>
<dbReference type="EMBL" id="JACHHT010000004">
    <property type="protein sequence ID" value="MBB6523733.1"/>
    <property type="molecule type" value="Genomic_DNA"/>
</dbReference>
<feature type="binding site" evidence="9">
    <location>
        <position position="160"/>
    </location>
    <ligand>
        <name>substrate</name>
    </ligand>
</feature>